<evidence type="ECO:0000256" key="1">
    <source>
        <dbReference type="ARBA" id="ARBA00023172"/>
    </source>
</evidence>
<keyword evidence="3" id="KW-1185">Reference proteome</keyword>
<name>A0A1Q9BZ98_SYMMI</name>
<evidence type="ECO:0000313" key="2">
    <source>
        <dbReference type="EMBL" id="OLP76008.1"/>
    </source>
</evidence>
<evidence type="ECO:0000313" key="3">
    <source>
        <dbReference type="Proteomes" id="UP000186817"/>
    </source>
</evidence>
<sequence>MATSGWRCVTCGTGLTHRLRCKQALSPETGTYGSFPLARRLQQPKDSGEQELKAFRRAVENELTDLVALVGHATAHSILTHAHCLLEGYAKKCKLPAKTSAMVFGLIWFGTGLTAQFIEDEVELERKLLNVKNLTRKDVGPAKVFWTNAMNVVDKFALGAGLDAAPQAGSRLCIPCAYKKCKSQLDVKNVGSKLKVKRIRVQADKCRTSLRAHSKWVRFCCERHRDNCLLPKSMVAKRGPREPLDAAQLTDLFHVLIRDGAPWAAVAALLCMSCGERAGCIVKAKFGWLQNLSPAAKDLPCIGIEKVNGKTKPRNIPLPWELARLLHKWIHEQPLVGGPSGNAGNSQWPFEGQSTSSDAYMFPSATVHGLRLWDIAIGRQGFHKRLTTAADIICRERAGCRAKQQRGMDVPQSVWENYNFSKLGTHSLKRSSVTLMKEVCKSTALVGSIAGTSAATCDRYYDYPTTSRQKATVDTAFEPVLRRLRVKTNCNAPSAANPSASTEASTAFTNRFCASCGQRREHAEWVFCPRWGRRYDD</sequence>
<dbReference type="Gene3D" id="1.10.443.10">
    <property type="entry name" value="Intergrase catalytic core"/>
    <property type="match status" value="1"/>
</dbReference>
<dbReference type="AlphaFoldDB" id="A0A1Q9BZ98"/>
<dbReference type="GO" id="GO:0006310">
    <property type="term" value="P:DNA recombination"/>
    <property type="evidence" value="ECO:0007669"/>
    <property type="project" value="UniProtKB-KW"/>
</dbReference>
<dbReference type="GO" id="GO:0003677">
    <property type="term" value="F:DNA binding"/>
    <property type="evidence" value="ECO:0007669"/>
    <property type="project" value="InterPro"/>
</dbReference>
<proteinExistence type="predicted"/>
<gene>
    <name evidence="2" type="ORF">AK812_SmicGene44112</name>
</gene>
<keyword evidence="1" id="KW-0233">DNA recombination</keyword>
<dbReference type="InterPro" id="IPR011010">
    <property type="entry name" value="DNA_brk_join_enz"/>
</dbReference>
<reference evidence="2 3" key="1">
    <citation type="submission" date="2016-02" db="EMBL/GenBank/DDBJ databases">
        <title>Genome analysis of coral dinoflagellate symbionts highlights evolutionary adaptations to a symbiotic lifestyle.</title>
        <authorList>
            <person name="Aranda M."/>
            <person name="Li Y."/>
            <person name="Liew Y.J."/>
            <person name="Baumgarten S."/>
            <person name="Simakov O."/>
            <person name="Wilson M."/>
            <person name="Piel J."/>
            <person name="Ashoor H."/>
            <person name="Bougouffa S."/>
            <person name="Bajic V.B."/>
            <person name="Ryu T."/>
            <person name="Ravasi T."/>
            <person name="Bayer T."/>
            <person name="Micklem G."/>
            <person name="Kim H."/>
            <person name="Bhak J."/>
            <person name="Lajeunesse T.C."/>
            <person name="Voolstra C.R."/>
        </authorList>
    </citation>
    <scope>NUCLEOTIDE SEQUENCE [LARGE SCALE GENOMIC DNA]</scope>
    <source>
        <strain evidence="2 3">CCMP2467</strain>
    </source>
</reference>
<comment type="caution">
    <text evidence="2">The sequence shown here is derived from an EMBL/GenBank/DDBJ whole genome shotgun (WGS) entry which is preliminary data.</text>
</comment>
<dbReference type="SUPFAM" id="SSF56349">
    <property type="entry name" value="DNA breaking-rejoining enzymes"/>
    <property type="match status" value="1"/>
</dbReference>
<accession>A0A1Q9BZ98</accession>
<dbReference type="InterPro" id="IPR013762">
    <property type="entry name" value="Integrase-like_cat_sf"/>
</dbReference>
<protein>
    <submittedName>
        <fullName evidence="2">Uncharacterized protein</fullName>
    </submittedName>
</protein>
<dbReference type="OrthoDB" id="472359at2759"/>
<dbReference type="Proteomes" id="UP000186817">
    <property type="component" value="Unassembled WGS sequence"/>
</dbReference>
<organism evidence="2 3">
    <name type="scientific">Symbiodinium microadriaticum</name>
    <name type="common">Dinoflagellate</name>
    <name type="synonym">Zooxanthella microadriatica</name>
    <dbReference type="NCBI Taxonomy" id="2951"/>
    <lineage>
        <taxon>Eukaryota</taxon>
        <taxon>Sar</taxon>
        <taxon>Alveolata</taxon>
        <taxon>Dinophyceae</taxon>
        <taxon>Suessiales</taxon>
        <taxon>Symbiodiniaceae</taxon>
        <taxon>Symbiodinium</taxon>
    </lineage>
</organism>
<dbReference type="GO" id="GO:0015074">
    <property type="term" value="P:DNA integration"/>
    <property type="evidence" value="ECO:0007669"/>
    <property type="project" value="InterPro"/>
</dbReference>
<dbReference type="EMBL" id="LSRX01002172">
    <property type="protein sequence ID" value="OLP76008.1"/>
    <property type="molecule type" value="Genomic_DNA"/>
</dbReference>